<keyword evidence="6" id="KW-1185">Reference proteome</keyword>
<dbReference type="InterPro" id="IPR023796">
    <property type="entry name" value="Serpin_dom"/>
</dbReference>
<name>A0ABV9JV16_9BACI</name>
<dbReference type="InterPro" id="IPR036186">
    <property type="entry name" value="Serpin_sf"/>
</dbReference>
<evidence type="ECO:0000256" key="2">
    <source>
        <dbReference type="SAM" id="MobiDB-lite"/>
    </source>
</evidence>
<evidence type="ECO:0000256" key="1">
    <source>
        <dbReference type="RuleBase" id="RU000411"/>
    </source>
</evidence>
<dbReference type="SMART" id="SM00093">
    <property type="entry name" value="SERPIN"/>
    <property type="match status" value="1"/>
</dbReference>
<dbReference type="Gene3D" id="2.30.39.10">
    <property type="entry name" value="Alpha-1-antitrypsin, domain 1"/>
    <property type="match status" value="1"/>
</dbReference>
<comment type="similarity">
    <text evidence="1">Belongs to the serpin family.</text>
</comment>
<feature type="region of interest" description="Disordered" evidence="2">
    <location>
        <begin position="19"/>
        <end position="39"/>
    </location>
</feature>
<dbReference type="PANTHER" id="PTHR11461:SF211">
    <property type="entry name" value="GH10112P-RELATED"/>
    <property type="match status" value="1"/>
</dbReference>
<comment type="caution">
    <text evidence="5">The sequence shown here is derived from an EMBL/GenBank/DDBJ whole genome shotgun (WGS) entry which is preliminary data.</text>
</comment>
<proteinExistence type="inferred from homology"/>
<reference evidence="6" key="1">
    <citation type="journal article" date="2019" name="Int. J. Syst. Evol. Microbiol.">
        <title>The Global Catalogue of Microorganisms (GCM) 10K type strain sequencing project: providing services to taxonomists for standard genome sequencing and annotation.</title>
        <authorList>
            <consortium name="The Broad Institute Genomics Platform"/>
            <consortium name="The Broad Institute Genome Sequencing Center for Infectious Disease"/>
            <person name="Wu L."/>
            <person name="Ma J."/>
        </authorList>
    </citation>
    <scope>NUCLEOTIDE SEQUENCE [LARGE SCALE GENOMIC DNA]</scope>
    <source>
        <strain evidence="6">CCUG 37257</strain>
    </source>
</reference>
<gene>
    <name evidence="5" type="ORF">ACFO3P_04705</name>
</gene>
<organism evidence="5 6">
    <name type="scientific">Oceanobacillus aidingensis</name>
    <dbReference type="NCBI Taxonomy" id="645964"/>
    <lineage>
        <taxon>Bacteria</taxon>
        <taxon>Bacillati</taxon>
        <taxon>Bacillota</taxon>
        <taxon>Bacilli</taxon>
        <taxon>Bacillales</taxon>
        <taxon>Bacillaceae</taxon>
        <taxon>Oceanobacillus</taxon>
    </lineage>
</organism>
<dbReference type="InterPro" id="IPR000215">
    <property type="entry name" value="Serpin_fam"/>
</dbReference>
<protein>
    <submittedName>
        <fullName evidence="5">Serpin family protein</fullName>
    </submittedName>
</protein>
<evidence type="ECO:0000313" key="5">
    <source>
        <dbReference type="EMBL" id="MFC4661514.1"/>
    </source>
</evidence>
<dbReference type="PANTHER" id="PTHR11461">
    <property type="entry name" value="SERINE PROTEASE INHIBITOR, SERPIN"/>
    <property type="match status" value="1"/>
</dbReference>
<feature type="chain" id="PRO_5045180896" evidence="3">
    <location>
        <begin position="23"/>
        <end position="411"/>
    </location>
</feature>
<accession>A0ABV9JV16</accession>
<dbReference type="Pfam" id="PF00079">
    <property type="entry name" value="Serpin"/>
    <property type="match status" value="1"/>
</dbReference>
<sequence>MMKKLLCLCIVLILTACNSSDSEENPSPADIESPDDASKETVQAGLNQLGFEALSGLDKNEDGNVFISPISIWTALNMTYHGADGKTKAEMEEVLGLENIDSDALLSADHDLLMEQAADNQEVELYLANAVWFREDMEINAAYQEALETYYQAKIDPLTTADAINDWVAEQTNDRIDHMADDISPDLILFLLNAVYFQGDWTYPFDETLTEEQEFSLEDGSTIETPMMTLYKKDLHYWEDENVQVVSLPYEEEETIQMQIFLPSEDTSFSNFREDFSLEKWQESMDALEQQIGTVLLPSFTLEYESELNDFFIHLGMEQAFDPNQADLSNMFEGTDASDAYISRIFHKTFIDVDEEGTEAAGATSVEVEETSAVLEDTFTMNINRPFLFTITNTEEDIILFMGSIEQPVQE</sequence>
<dbReference type="RefSeq" id="WP_368900998.1">
    <property type="nucleotide sequence ID" value="NZ_JBHSFT010000007.1"/>
</dbReference>
<dbReference type="SUPFAM" id="SSF56574">
    <property type="entry name" value="Serpins"/>
    <property type="match status" value="1"/>
</dbReference>
<dbReference type="InterPro" id="IPR042178">
    <property type="entry name" value="Serpin_sf_1"/>
</dbReference>
<dbReference type="InterPro" id="IPR023795">
    <property type="entry name" value="Serpin_CS"/>
</dbReference>
<dbReference type="EMBL" id="JBHSFT010000007">
    <property type="protein sequence ID" value="MFC4661514.1"/>
    <property type="molecule type" value="Genomic_DNA"/>
</dbReference>
<evidence type="ECO:0000313" key="6">
    <source>
        <dbReference type="Proteomes" id="UP001595988"/>
    </source>
</evidence>
<dbReference type="InterPro" id="IPR042185">
    <property type="entry name" value="Serpin_sf_2"/>
</dbReference>
<dbReference type="PROSITE" id="PS00284">
    <property type="entry name" value="SERPIN"/>
    <property type="match status" value="1"/>
</dbReference>
<feature type="domain" description="Serpin" evidence="4">
    <location>
        <begin position="51"/>
        <end position="408"/>
    </location>
</feature>
<dbReference type="Proteomes" id="UP001595988">
    <property type="component" value="Unassembled WGS sequence"/>
</dbReference>
<feature type="signal peptide" evidence="3">
    <location>
        <begin position="1"/>
        <end position="22"/>
    </location>
</feature>
<dbReference type="CDD" id="cd19588">
    <property type="entry name" value="serpin_miropin-like"/>
    <property type="match status" value="1"/>
</dbReference>
<keyword evidence="3" id="KW-0732">Signal</keyword>
<dbReference type="PROSITE" id="PS51257">
    <property type="entry name" value="PROKAR_LIPOPROTEIN"/>
    <property type="match status" value="1"/>
</dbReference>
<dbReference type="Gene3D" id="3.30.497.10">
    <property type="entry name" value="Antithrombin, subunit I, domain 2"/>
    <property type="match status" value="1"/>
</dbReference>
<evidence type="ECO:0000256" key="3">
    <source>
        <dbReference type="SAM" id="SignalP"/>
    </source>
</evidence>
<evidence type="ECO:0000259" key="4">
    <source>
        <dbReference type="SMART" id="SM00093"/>
    </source>
</evidence>